<name>A0A381ZGH8_9ZZZZ</name>
<accession>A0A381ZGH8</accession>
<protein>
    <recommendedName>
        <fullName evidence="2">SnoaL-like domain-containing protein</fullName>
    </recommendedName>
</protein>
<gene>
    <name evidence="1" type="ORF">METZ01_LOCUS141088</name>
</gene>
<evidence type="ECO:0000313" key="1">
    <source>
        <dbReference type="EMBL" id="SVA88234.1"/>
    </source>
</evidence>
<reference evidence="1" key="1">
    <citation type="submission" date="2018-05" db="EMBL/GenBank/DDBJ databases">
        <authorList>
            <person name="Lanie J.A."/>
            <person name="Ng W.-L."/>
            <person name="Kazmierczak K.M."/>
            <person name="Andrzejewski T.M."/>
            <person name="Davidsen T.M."/>
            <person name="Wayne K.J."/>
            <person name="Tettelin H."/>
            <person name="Glass J.I."/>
            <person name="Rusch D."/>
            <person name="Podicherti R."/>
            <person name="Tsui H.-C.T."/>
            <person name="Winkler M.E."/>
        </authorList>
    </citation>
    <scope>NUCLEOTIDE SEQUENCE</scope>
</reference>
<organism evidence="1">
    <name type="scientific">marine metagenome</name>
    <dbReference type="NCBI Taxonomy" id="408172"/>
    <lineage>
        <taxon>unclassified sequences</taxon>
        <taxon>metagenomes</taxon>
        <taxon>ecological metagenomes</taxon>
    </lineage>
</organism>
<dbReference type="InterPro" id="IPR032710">
    <property type="entry name" value="NTF2-like_dom_sf"/>
</dbReference>
<feature type="non-terminal residue" evidence="1">
    <location>
        <position position="84"/>
    </location>
</feature>
<dbReference type="EMBL" id="UINC01021196">
    <property type="protein sequence ID" value="SVA88234.1"/>
    <property type="molecule type" value="Genomic_DNA"/>
</dbReference>
<proteinExistence type="predicted"/>
<dbReference type="Gene3D" id="3.10.450.50">
    <property type="match status" value="1"/>
</dbReference>
<sequence>MPSEETDKKAVAQLVHRIYDSYQQFDPELLDQCDAPEATIWDLFEPDLVRGGSAARAEFRKKDMSDSRQRGQLSIIIEEPVVDV</sequence>
<dbReference type="AlphaFoldDB" id="A0A381ZGH8"/>
<evidence type="ECO:0008006" key="2">
    <source>
        <dbReference type="Google" id="ProtNLM"/>
    </source>
</evidence>
<dbReference type="SUPFAM" id="SSF54427">
    <property type="entry name" value="NTF2-like"/>
    <property type="match status" value="1"/>
</dbReference>